<gene>
    <name evidence="4" type="ORF">HYPSUDRAFT_95414</name>
</gene>
<dbReference type="InterPro" id="IPR001452">
    <property type="entry name" value="SH3_domain"/>
</dbReference>
<dbReference type="OMA" id="WALCANM"/>
<dbReference type="PROSITE" id="PS50002">
    <property type="entry name" value="SH3"/>
    <property type="match status" value="1"/>
</dbReference>
<accession>A0A0D2KGR6</accession>
<proteinExistence type="predicted"/>
<sequence length="61" mass="6435">ANSPAISSSSTVVICTFITTLPDELAITIGESIRVLAEYDDGWALCMNTSGEQGMVPLECL</sequence>
<dbReference type="InterPro" id="IPR036028">
    <property type="entry name" value="SH3-like_dom_sf"/>
</dbReference>
<dbReference type="OrthoDB" id="5340910at2759"/>
<evidence type="ECO:0000313" key="4">
    <source>
        <dbReference type="EMBL" id="KJA13692.1"/>
    </source>
</evidence>
<evidence type="ECO:0000256" key="1">
    <source>
        <dbReference type="ARBA" id="ARBA00022443"/>
    </source>
</evidence>
<organism evidence="4 5">
    <name type="scientific">Hypholoma sublateritium (strain FD-334 SS-4)</name>
    <dbReference type="NCBI Taxonomy" id="945553"/>
    <lineage>
        <taxon>Eukaryota</taxon>
        <taxon>Fungi</taxon>
        <taxon>Dikarya</taxon>
        <taxon>Basidiomycota</taxon>
        <taxon>Agaricomycotina</taxon>
        <taxon>Agaricomycetes</taxon>
        <taxon>Agaricomycetidae</taxon>
        <taxon>Agaricales</taxon>
        <taxon>Agaricineae</taxon>
        <taxon>Strophariaceae</taxon>
        <taxon>Hypholoma</taxon>
    </lineage>
</organism>
<dbReference type="AlphaFoldDB" id="A0A0D2KGR6"/>
<dbReference type="Gene3D" id="2.30.30.40">
    <property type="entry name" value="SH3 Domains"/>
    <property type="match status" value="1"/>
</dbReference>
<feature type="non-terminal residue" evidence="4">
    <location>
        <position position="1"/>
    </location>
</feature>
<feature type="non-terminal residue" evidence="4">
    <location>
        <position position="61"/>
    </location>
</feature>
<reference evidence="5" key="1">
    <citation type="submission" date="2014-04" db="EMBL/GenBank/DDBJ databases">
        <title>Evolutionary Origins and Diversification of the Mycorrhizal Mutualists.</title>
        <authorList>
            <consortium name="DOE Joint Genome Institute"/>
            <consortium name="Mycorrhizal Genomics Consortium"/>
            <person name="Kohler A."/>
            <person name="Kuo A."/>
            <person name="Nagy L.G."/>
            <person name="Floudas D."/>
            <person name="Copeland A."/>
            <person name="Barry K.W."/>
            <person name="Cichocki N."/>
            <person name="Veneault-Fourrey C."/>
            <person name="LaButti K."/>
            <person name="Lindquist E.A."/>
            <person name="Lipzen A."/>
            <person name="Lundell T."/>
            <person name="Morin E."/>
            <person name="Murat C."/>
            <person name="Riley R."/>
            <person name="Ohm R."/>
            <person name="Sun H."/>
            <person name="Tunlid A."/>
            <person name="Henrissat B."/>
            <person name="Grigoriev I.V."/>
            <person name="Hibbett D.S."/>
            <person name="Martin F."/>
        </authorList>
    </citation>
    <scope>NUCLEOTIDE SEQUENCE [LARGE SCALE GENOMIC DNA]</scope>
    <source>
        <strain evidence="5">FD-334 SS-4</strain>
    </source>
</reference>
<dbReference type="STRING" id="945553.A0A0D2KGR6"/>
<protein>
    <recommendedName>
        <fullName evidence="3">SH3 domain-containing protein</fullName>
    </recommendedName>
</protein>
<evidence type="ECO:0000256" key="2">
    <source>
        <dbReference type="PROSITE-ProRule" id="PRU00192"/>
    </source>
</evidence>
<feature type="domain" description="SH3" evidence="3">
    <location>
        <begin position="6"/>
        <end position="61"/>
    </location>
</feature>
<name>A0A0D2KGR6_HYPSF</name>
<dbReference type="Pfam" id="PF00018">
    <property type="entry name" value="SH3_1"/>
    <property type="match status" value="1"/>
</dbReference>
<keyword evidence="1 2" id="KW-0728">SH3 domain</keyword>
<evidence type="ECO:0000313" key="5">
    <source>
        <dbReference type="Proteomes" id="UP000054270"/>
    </source>
</evidence>
<dbReference type="SUPFAM" id="SSF50044">
    <property type="entry name" value="SH3-domain"/>
    <property type="match status" value="1"/>
</dbReference>
<dbReference type="Proteomes" id="UP000054270">
    <property type="component" value="Unassembled WGS sequence"/>
</dbReference>
<evidence type="ECO:0000259" key="3">
    <source>
        <dbReference type="PROSITE" id="PS50002"/>
    </source>
</evidence>
<dbReference type="EMBL" id="KN817722">
    <property type="protein sequence ID" value="KJA13692.1"/>
    <property type="molecule type" value="Genomic_DNA"/>
</dbReference>
<keyword evidence="5" id="KW-1185">Reference proteome</keyword>